<dbReference type="Pfam" id="PF08370">
    <property type="entry name" value="PDR_assoc"/>
    <property type="match status" value="1"/>
</dbReference>
<feature type="transmembrane region" description="Helical" evidence="10">
    <location>
        <begin position="521"/>
        <end position="543"/>
    </location>
</feature>
<feature type="transmembrane region" description="Helical" evidence="10">
    <location>
        <begin position="563"/>
        <end position="589"/>
    </location>
</feature>
<keyword evidence="6" id="KW-0547">Nucleotide-binding</keyword>
<dbReference type="InterPro" id="IPR034003">
    <property type="entry name" value="ABCG_PDR_2"/>
</dbReference>
<dbReference type="InterPro" id="IPR003439">
    <property type="entry name" value="ABC_transporter-like_ATP-bd"/>
</dbReference>
<comment type="caution">
    <text evidence="12">The sequence shown here is derived from an EMBL/GenBank/DDBJ whole genome shotgun (WGS) entry which is preliminary data.</text>
</comment>
<dbReference type="InterPro" id="IPR013581">
    <property type="entry name" value="PDR_assoc"/>
</dbReference>
<sequence>AKSDDDETALKWAAIEKLPTFDRLKTGLLMGSDGDTDEVNVKSLGFQQRNDLIQRVVEEDNEKFLMKLKNRIEKVGIEIPKTEVRFENLRVETEAYVGNRALPSFFNFFTNLLEGFTNHIHIFPNKKKPLTILDDISGILKPGRMTLLLGPPSSGKTTLLLALAGLLDPNLKFSGVVTYNGYAMKEFIPQRTAAYISQNDIHMRELTVRETLAFSARCQGVGTNHEILANLSRKEKEMNIKPDPDLDLYMKAAVVEGQEETIITDYIIKILGLETCADTLIGDEMIRGISGGQKKRVTIGEVLVGPAKTLFMDEISNGLDSSTTHRVVNFIKQSVHILEGTVLVALLQPEPETFDLFDDVILVSEGLVVYQGPRECALEFFLRMGFKCPQRKGVADFLQEVTSKKDQKQYWADGEKPYRFITVKEFSEEFKKFHAGEKLITDLSIPFRKSPNYPPTLTTKRYGVRKRELLKACATREILLVKRNSFFYIFKLFQLCMLAVIAMTAFLRTNLHKNNPSDGRLYANALVNGVISCTFNGLAQVPLTIQKLPVFFKQRNYLFFPAWAYAIPGWIVEIPISVVEIVFFTLLTYYEIGFDPNIGRFFKYFLVLLLLSQAAASLFRLIGVTSRIMVIANTFGFFVLLMIFALSGFFLSREQVKKWWLWGYYISPMMYAQNAILVNEFRGHSWSQGFENSNTSLGVDVLKSIGYYTKTEWYWIGVGALLAIILILNTCIVLAFTYLQPFKKTQAVMPEDNARKEEELVENTGQKKMKKHTQVVLPFAPHSLTFDEVKYAVDMPQELKAQGVTDDKLVLIKSVSGAFRPGVLTALMGVSGAGKTTLMDVLAGRKTSGYVEGNITVSGYPKIHATFARISGYCEQTDIHSPCLTVYESMLFSAWLRLPQEVNVETRKAFIENVMELIELTTLKKALVGMTGVNGLSTEQRKRLTIAVELVANPSVIFMDEPTSGLDARAAAIVMRVVRNTVDTGRTIVCTIHQPSIDIFEAFDELLLLKRGGQEIYNGPLGHHSCNLIRYLEGIGGVAKIRDGCNPATWMLEVTSPSQELVLGVDFSDIYRNSELYRRNKSLVAELSTPRSSGSSDLRFDTKFSQPFYVQCIACLWKQYWSYWRNPLYSAARILYTFFLALIFGSMFWNLGSKKYTEQDIFNAMGSMYGSVFFLGVQLASSVQPVVSVERTVFYREKAAGLYSALPYAFAQIVIEIPYCLAQGIIFGTIVYAMIGFDWTPAKYFWYIFFMFSTLLYFTFYGMMMVAVTPNELVANVISSSFYGWWNLFSGFIIPRPKTPVWWRWFHWVNPVAWSLYGLVSSQFGDVSARMETGESVEDFVESYFGFHHDLLGVVAVVIIGLVVGFGFVFAFSIKAFNFQKR</sequence>
<evidence type="ECO:0000256" key="5">
    <source>
        <dbReference type="ARBA" id="ARBA00022737"/>
    </source>
</evidence>
<feature type="non-terminal residue" evidence="12">
    <location>
        <position position="1"/>
    </location>
</feature>
<dbReference type="PANTHER" id="PTHR48040">
    <property type="entry name" value="PLEIOTROPIC DRUG RESISTANCE PROTEIN 1-LIKE ISOFORM X1"/>
    <property type="match status" value="1"/>
</dbReference>
<dbReference type="SUPFAM" id="SSF52540">
    <property type="entry name" value="P-loop containing nucleoside triphosphate hydrolases"/>
    <property type="match status" value="2"/>
</dbReference>
<feature type="transmembrane region" description="Helical" evidence="10">
    <location>
        <begin position="486"/>
        <end position="509"/>
    </location>
</feature>
<dbReference type="GO" id="GO:2000032">
    <property type="term" value="P:regulation of secondary shoot formation"/>
    <property type="evidence" value="ECO:0007669"/>
    <property type="project" value="UniProtKB-ARBA"/>
</dbReference>
<dbReference type="OrthoDB" id="66620at2759"/>
<keyword evidence="5" id="KW-0677">Repeat</keyword>
<organism evidence="12 13">
    <name type="scientific">Genlisea aurea</name>
    <dbReference type="NCBI Taxonomy" id="192259"/>
    <lineage>
        <taxon>Eukaryota</taxon>
        <taxon>Viridiplantae</taxon>
        <taxon>Streptophyta</taxon>
        <taxon>Embryophyta</taxon>
        <taxon>Tracheophyta</taxon>
        <taxon>Spermatophyta</taxon>
        <taxon>Magnoliopsida</taxon>
        <taxon>eudicotyledons</taxon>
        <taxon>Gunneridae</taxon>
        <taxon>Pentapetalae</taxon>
        <taxon>asterids</taxon>
        <taxon>lamiids</taxon>
        <taxon>Lamiales</taxon>
        <taxon>Lentibulariaceae</taxon>
        <taxon>Genlisea</taxon>
    </lineage>
</organism>
<evidence type="ECO:0000256" key="7">
    <source>
        <dbReference type="ARBA" id="ARBA00022840"/>
    </source>
</evidence>
<dbReference type="GO" id="GO:0005524">
    <property type="term" value="F:ATP binding"/>
    <property type="evidence" value="ECO:0007669"/>
    <property type="project" value="UniProtKB-KW"/>
</dbReference>
<name>S8CW61_9LAMI</name>
<dbReference type="FunFam" id="3.40.50.300:FF:000179">
    <property type="entry name" value="ABC transporter G family member 34"/>
    <property type="match status" value="1"/>
</dbReference>
<feature type="domain" description="ABC transporter" evidence="11">
    <location>
        <begin position="117"/>
        <end position="390"/>
    </location>
</feature>
<dbReference type="Pfam" id="PF00005">
    <property type="entry name" value="ABC_tran"/>
    <property type="match status" value="2"/>
</dbReference>
<evidence type="ECO:0000256" key="3">
    <source>
        <dbReference type="ARBA" id="ARBA00022448"/>
    </source>
</evidence>
<keyword evidence="9 10" id="KW-0472">Membrane</keyword>
<dbReference type="InterPro" id="IPR013525">
    <property type="entry name" value="ABC2_TM"/>
</dbReference>
<protein>
    <recommendedName>
        <fullName evidence="11">ABC transporter domain-containing protein</fullName>
    </recommendedName>
</protein>
<feature type="transmembrane region" description="Helical" evidence="10">
    <location>
        <begin position="1244"/>
        <end position="1261"/>
    </location>
</feature>
<reference evidence="12 13" key="1">
    <citation type="journal article" date="2013" name="BMC Genomics">
        <title>The miniature genome of a carnivorous plant Genlisea aurea contains a low number of genes and short non-coding sequences.</title>
        <authorList>
            <person name="Leushkin E.V."/>
            <person name="Sutormin R.A."/>
            <person name="Nabieva E.R."/>
            <person name="Penin A.A."/>
            <person name="Kondrashov A.S."/>
            <person name="Logacheva M.D."/>
        </authorList>
    </citation>
    <scope>NUCLEOTIDE SEQUENCE [LARGE SCALE GENOMIC DNA]</scope>
</reference>
<proteinExistence type="inferred from homology"/>
<dbReference type="Pfam" id="PF01061">
    <property type="entry name" value="ABC2_membrane"/>
    <property type="match status" value="2"/>
</dbReference>
<evidence type="ECO:0000256" key="2">
    <source>
        <dbReference type="ARBA" id="ARBA00006012"/>
    </source>
</evidence>
<comment type="subcellular location">
    <subcellularLocation>
        <location evidence="1">Membrane</location>
        <topology evidence="1">Multi-pass membrane protein</topology>
    </subcellularLocation>
</comment>
<dbReference type="Proteomes" id="UP000015453">
    <property type="component" value="Unassembled WGS sequence"/>
</dbReference>
<keyword evidence="3" id="KW-0813">Transport</keyword>
<feature type="transmembrane region" description="Helical" evidence="10">
    <location>
        <begin position="713"/>
        <end position="739"/>
    </location>
</feature>
<comment type="similarity">
    <text evidence="2">Belongs to the ABC transporter superfamily. ABCG family. PDR (TC 3.A.1.205) subfamily.</text>
</comment>
<dbReference type="EMBL" id="AUSU01001159">
    <property type="protein sequence ID" value="EPS71654.1"/>
    <property type="molecule type" value="Genomic_DNA"/>
</dbReference>
<feature type="transmembrane region" description="Helical" evidence="10">
    <location>
        <begin position="1169"/>
        <end position="1187"/>
    </location>
</feature>
<feature type="transmembrane region" description="Helical" evidence="10">
    <location>
        <begin position="1351"/>
        <end position="1374"/>
    </location>
</feature>
<evidence type="ECO:0000313" key="12">
    <source>
        <dbReference type="EMBL" id="EPS71654.1"/>
    </source>
</evidence>
<dbReference type="PROSITE" id="PS50893">
    <property type="entry name" value="ABC_TRANSPORTER_2"/>
    <property type="match status" value="2"/>
</dbReference>
<gene>
    <name evidence="12" type="ORF">M569_03105</name>
</gene>
<evidence type="ECO:0000256" key="10">
    <source>
        <dbReference type="SAM" id="Phobius"/>
    </source>
</evidence>
<dbReference type="FunFam" id="3.40.50.300:FF:000059">
    <property type="entry name" value="ABC transporter G family member 40"/>
    <property type="match status" value="1"/>
</dbReference>
<evidence type="ECO:0000256" key="9">
    <source>
        <dbReference type="ARBA" id="ARBA00023136"/>
    </source>
</evidence>
<dbReference type="Pfam" id="PF14510">
    <property type="entry name" value="ABC_trans_N"/>
    <property type="match status" value="1"/>
</dbReference>
<dbReference type="InterPro" id="IPR017871">
    <property type="entry name" value="ABC_transporter-like_CS"/>
</dbReference>
<feature type="transmembrane region" description="Helical" evidence="10">
    <location>
        <begin position="1128"/>
        <end position="1149"/>
    </location>
</feature>
<feature type="transmembrane region" description="Helical" evidence="10">
    <location>
        <begin position="659"/>
        <end position="678"/>
    </location>
</feature>
<feature type="domain" description="ABC transporter" evidence="11">
    <location>
        <begin position="784"/>
        <end position="1036"/>
    </location>
</feature>
<dbReference type="Gene3D" id="3.40.50.300">
    <property type="entry name" value="P-loop containing nucleotide triphosphate hydrolases"/>
    <property type="match status" value="2"/>
</dbReference>
<feature type="transmembrane region" description="Helical" evidence="10">
    <location>
        <begin position="1208"/>
        <end position="1232"/>
    </location>
</feature>
<dbReference type="GO" id="GO:0005886">
    <property type="term" value="C:plasma membrane"/>
    <property type="evidence" value="ECO:0007669"/>
    <property type="project" value="UniProtKB-ARBA"/>
</dbReference>
<dbReference type="PANTHER" id="PTHR48040:SF35">
    <property type="entry name" value="ABC TRANSPORTER G FAMILY MEMBER 39-LIKE"/>
    <property type="match status" value="1"/>
</dbReference>
<dbReference type="SMART" id="SM00382">
    <property type="entry name" value="AAA"/>
    <property type="match status" value="2"/>
</dbReference>
<dbReference type="GO" id="GO:0016887">
    <property type="term" value="F:ATP hydrolysis activity"/>
    <property type="evidence" value="ECO:0007669"/>
    <property type="project" value="InterPro"/>
</dbReference>
<feature type="transmembrane region" description="Helical" evidence="10">
    <location>
        <begin position="1273"/>
        <end position="1294"/>
    </location>
</feature>
<keyword evidence="4 10" id="KW-0812">Transmembrane</keyword>
<dbReference type="InterPro" id="IPR029481">
    <property type="entry name" value="ABC_trans_N"/>
</dbReference>
<keyword evidence="13" id="KW-1185">Reference proteome</keyword>
<evidence type="ECO:0000256" key="4">
    <source>
        <dbReference type="ARBA" id="ARBA00022692"/>
    </source>
</evidence>
<dbReference type="PROSITE" id="PS00211">
    <property type="entry name" value="ABC_TRANSPORTER_1"/>
    <property type="match status" value="1"/>
</dbReference>
<feature type="transmembrane region" description="Helical" evidence="10">
    <location>
        <begin position="601"/>
        <end position="622"/>
    </location>
</feature>
<dbReference type="InterPro" id="IPR003593">
    <property type="entry name" value="AAA+_ATPase"/>
</dbReference>
<evidence type="ECO:0000256" key="6">
    <source>
        <dbReference type="ARBA" id="ARBA00022741"/>
    </source>
</evidence>
<keyword evidence="7" id="KW-0067">ATP-binding</keyword>
<evidence type="ECO:0000256" key="1">
    <source>
        <dbReference type="ARBA" id="ARBA00004141"/>
    </source>
</evidence>
<evidence type="ECO:0000256" key="8">
    <source>
        <dbReference type="ARBA" id="ARBA00022989"/>
    </source>
</evidence>
<dbReference type="CDD" id="cd03232">
    <property type="entry name" value="ABCG_PDR_domain2"/>
    <property type="match status" value="1"/>
</dbReference>
<evidence type="ECO:0000259" key="11">
    <source>
        <dbReference type="PROSITE" id="PS50893"/>
    </source>
</evidence>
<feature type="transmembrane region" description="Helical" evidence="10">
    <location>
        <begin position="628"/>
        <end position="652"/>
    </location>
</feature>
<evidence type="ECO:0000313" key="13">
    <source>
        <dbReference type="Proteomes" id="UP000015453"/>
    </source>
</evidence>
<dbReference type="GO" id="GO:0009914">
    <property type="term" value="P:hormone transport"/>
    <property type="evidence" value="ECO:0007669"/>
    <property type="project" value="UniProtKB-ARBA"/>
</dbReference>
<dbReference type="InterPro" id="IPR027417">
    <property type="entry name" value="P-loop_NTPase"/>
</dbReference>
<keyword evidence="8 10" id="KW-1133">Transmembrane helix</keyword>
<dbReference type="GO" id="GO:0140359">
    <property type="term" value="F:ABC-type transporter activity"/>
    <property type="evidence" value="ECO:0007669"/>
    <property type="project" value="InterPro"/>
</dbReference>
<accession>S8CW61</accession>